<dbReference type="InterPro" id="IPR056748">
    <property type="entry name" value="VPS13-like_C"/>
</dbReference>
<dbReference type="Proteomes" id="UP001431209">
    <property type="component" value="Unassembled WGS sequence"/>
</dbReference>
<comment type="caution">
    <text evidence="4">The sequence shown here is derived from an EMBL/GenBank/DDBJ whole genome shotgun (WGS) entry which is preliminary data.</text>
</comment>
<evidence type="ECO:0000259" key="3">
    <source>
        <dbReference type="Pfam" id="PF25037"/>
    </source>
</evidence>
<dbReference type="GO" id="GO:0006623">
    <property type="term" value="P:protein targeting to vacuole"/>
    <property type="evidence" value="ECO:0007669"/>
    <property type="project" value="TreeGrafter"/>
</dbReference>
<proteinExistence type="inferred from homology"/>
<dbReference type="PANTHER" id="PTHR16166:SF93">
    <property type="entry name" value="INTERMEMBRANE LIPID TRANSFER PROTEIN VPS13"/>
    <property type="match status" value="1"/>
</dbReference>
<feature type="domain" description="Intermembrane lipid transfer protein VPS13-like C-terminal" evidence="3">
    <location>
        <begin position="601"/>
        <end position="736"/>
    </location>
</feature>
<name>A0AAW2ZH20_9EUKA</name>
<evidence type="ECO:0000256" key="2">
    <source>
        <dbReference type="SAM" id="MobiDB-lite"/>
    </source>
</evidence>
<dbReference type="Pfam" id="PF25037">
    <property type="entry name" value="VPS13_C"/>
    <property type="match status" value="1"/>
</dbReference>
<dbReference type="InterPro" id="IPR026847">
    <property type="entry name" value="VPS13"/>
</dbReference>
<gene>
    <name evidence="4" type="ORF">AKO1_015662</name>
</gene>
<dbReference type="EMBL" id="JAOPGA020001455">
    <property type="protein sequence ID" value="KAL0488629.1"/>
    <property type="molecule type" value="Genomic_DNA"/>
</dbReference>
<organism evidence="4 5">
    <name type="scientific">Acrasis kona</name>
    <dbReference type="NCBI Taxonomy" id="1008807"/>
    <lineage>
        <taxon>Eukaryota</taxon>
        <taxon>Discoba</taxon>
        <taxon>Heterolobosea</taxon>
        <taxon>Tetramitia</taxon>
        <taxon>Eutetramitia</taxon>
        <taxon>Acrasidae</taxon>
        <taxon>Acrasis</taxon>
    </lineage>
</organism>
<comment type="similarity">
    <text evidence="1">Belongs to the VPS13 family.</text>
</comment>
<keyword evidence="5" id="KW-1185">Reference proteome</keyword>
<feature type="region of interest" description="Disordered" evidence="2">
    <location>
        <begin position="424"/>
        <end position="462"/>
    </location>
</feature>
<evidence type="ECO:0000313" key="5">
    <source>
        <dbReference type="Proteomes" id="UP001431209"/>
    </source>
</evidence>
<protein>
    <recommendedName>
        <fullName evidence="3">Intermembrane lipid transfer protein VPS13-like C-terminal domain-containing protein</fullName>
    </recommendedName>
</protein>
<feature type="compositionally biased region" description="Polar residues" evidence="2">
    <location>
        <begin position="425"/>
        <end position="438"/>
    </location>
</feature>
<accession>A0AAW2ZH20</accession>
<dbReference type="PANTHER" id="PTHR16166">
    <property type="entry name" value="VACUOLAR PROTEIN SORTING-ASSOCIATED PROTEIN VPS13"/>
    <property type="match status" value="1"/>
</dbReference>
<evidence type="ECO:0000313" key="4">
    <source>
        <dbReference type="EMBL" id="KAL0488629.1"/>
    </source>
</evidence>
<sequence length="807" mass="90222">MVRLSLCRSIVTNRVNTNTESFAKLQDQPTRDDDQHSLTRFKQQTNQQDNNSVNSYQSVPNTVLQEQLEEQPHLEMDTSIQMFPYVYVGIQESTLQLDFKLVESLYTMVSDLLGIINNSNNSSTAIISKDNNSNTGVNAALEHIDNENQVDTLLLAPVEKQAVLNAPVDPVTGQVLLSDPLQQNAALQDEKLSYQDEHLEYVDTVETTTVVNPPQIIVAAATPVETVRIVEYVNEFGELVQQSIVEQQQPIVQVVEPPSVVTTSTIVEQPVLVHDDVVSVNTGITQSAPRASTTGTTTATGAVSTVPTKLYFDKFILDDIRMHTTFYFDRTENPRLAESNIYRFLEALGMTLINIDDAPLQLNHLTMNKEMVSSTDIQNKMIKHYTKQGLKELYKVLGSLNIIGNPLGLVKDIKSGVKGMVKKPVQNSRSTTGESSIESEAGVHSHKYHHHKQGDTTRGISKGGKDLFKNTLHGAFKTVSRVSYSLGRGISYLTLDRDYNRRKEREMLINKANTSRQGLSDASDVLVGGFVDGVTGIYKEPRKVTADGGDTWDMIKGVGRGIIGIPTKPITGIVDFTAKATEGLANGLDSREQVIRRRRRVRYPRTFREDGAITTYEFESALGQYMLYAVNDVRLGYREQQQRMAGGGLRRKGLDKEVTQYAEHEHAIGFTRNKKERDIYLLTNLSIIKISLENEKEKWRVGLDTITELNYNEPFQIITLTYESQTKVRENVVTVRKKITTDSESSIKIFWTRLNGAIAEVVKKKREAYEEAQLQQQQQQQVVVAPQSGIPVGQTTSTVVTTSSTVL</sequence>
<evidence type="ECO:0000256" key="1">
    <source>
        <dbReference type="ARBA" id="ARBA00006545"/>
    </source>
</evidence>
<dbReference type="AlphaFoldDB" id="A0AAW2ZH20"/>
<reference evidence="4 5" key="1">
    <citation type="submission" date="2024-03" db="EMBL/GenBank/DDBJ databases">
        <title>The Acrasis kona genome and developmental transcriptomes reveal deep origins of eukaryotic multicellular pathways.</title>
        <authorList>
            <person name="Sheikh S."/>
            <person name="Fu C.-J."/>
            <person name="Brown M.W."/>
            <person name="Baldauf S.L."/>
        </authorList>
    </citation>
    <scope>NUCLEOTIDE SEQUENCE [LARGE SCALE GENOMIC DNA]</scope>
    <source>
        <strain evidence="4 5">ATCC MYA-3509</strain>
    </source>
</reference>
<dbReference type="GO" id="GO:0045053">
    <property type="term" value="P:protein retention in Golgi apparatus"/>
    <property type="evidence" value="ECO:0007669"/>
    <property type="project" value="TreeGrafter"/>
</dbReference>